<dbReference type="RefSeq" id="WP_109649633.1">
    <property type="nucleotide sequence ID" value="NZ_JACWLN010000001.1"/>
</dbReference>
<sequence>MKIKFLTVILLACMIVSCNDGKKTKTVTATEAKESVTSPVFENKGQQLVYDMVQKVGDYKSLRAKKDVVYTYTYQTPDGKTDVTTEKYLFKGELSYGAYERHERTLPNLEGLIEQGFDGSTYWLKHNGVALNDEKYLKRVAFNRPTNFYWFTMMQKLLDPGINYEYLKEETIEGIRYDVVKITFNSKDDKPTDTYQLYINKKTGLVDQFLFTVADFGVLETPNLMKLQYEEVDGMLLPTKRLYKKSTWNADVSDAPWVKVTWSNIKLNNGLTKEDFK</sequence>
<dbReference type="AlphaFoldDB" id="A0A316E1Q2"/>
<reference evidence="1 4" key="2">
    <citation type="submission" date="2020-07" db="EMBL/GenBank/DDBJ databases">
        <title>The draft genome sequence of Maribacter polysiphoniae KCTC 22021.</title>
        <authorList>
            <person name="Mu L."/>
        </authorList>
    </citation>
    <scope>NUCLEOTIDE SEQUENCE [LARGE SCALE GENOMIC DNA]</scope>
    <source>
        <strain evidence="1 4">KCTC 22021</strain>
    </source>
</reference>
<dbReference type="OrthoDB" id="1490620at2"/>
<protein>
    <recommendedName>
        <fullName evidence="5">Outer membrane lipoprotein-sorting protein</fullName>
    </recommendedName>
</protein>
<keyword evidence="4" id="KW-1185">Reference proteome</keyword>
<comment type="caution">
    <text evidence="2">The sequence shown here is derived from an EMBL/GenBank/DDBJ whole genome shotgun (WGS) entry which is preliminary data.</text>
</comment>
<proteinExistence type="predicted"/>
<evidence type="ECO:0000313" key="3">
    <source>
        <dbReference type="Proteomes" id="UP000245667"/>
    </source>
</evidence>
<evidence type="ECO:0000313" key="1">
    <source>
        <dbReference type="EMBL" id="MBD1259003.1"/>
    </source>
</evidence>
<dbReference type="PROSITE" id="PS51257">
    <property type="entry name" value="PROKAR_LIPOPROTEIN"/>
    <property type="match status" value="1"/>
</dbReference>
<dbReference type="EMBL" id="JACWLN010000001">
    <property type="protein sequence ID" value="MBD1259003.1"/>
    <property type="molecule type" value="Genomic_DNA"/>
</dbReference>
<dbReference type="EMBL" id="QGGQ01000002">
    <property type="protein sequence ID" value="PWK24557.1"/>
    <property type="molecule type" value="Genomic_DNA"/>
</dbReference>
<dbReference type="Proteomes" id="UP000651837">
    <property type="component" value="Unassembled WGS sequence"/>
</dbReference>
<name>A0A316E1Q2_9FLAO</name>
<evidence type="ECO:0000313" key="4">
    <source>
        <dbReference type="Proteomes" id="UP000651837"/>
    </source>
</evidence>
<organism evidence="2 3">
    <name type="scientific">Maribacter polysiphoniae</name>
    <dbReference type="NCBI Taxonomy" id="429344"/>
    <lineage>
        <taxon>Bacteria</taxon>
        <taxon>Pseudomonadati</taxon>
        <taxon>Bacteroidota</taxon>
        <taxon>Flavobacteriia</taxon>
        <taxon>Flavobacteriales</taxon>
        <taxon>Flavobacteriaceae</taxon>
        <taxon>Maribacter</taxon>
    </lineage>
</organism>
<accession>A0A316E1Q2</accession>
<reference evidence="2 3" key="1">
    <citation type="submission" date="2018-05" db="EMBL/GenBank/DDBJ databases">
        <title>Genomic Encyclopedia of Archaeal and Bacterial Type Strains, Phase II (KMG-II): from individual species to whole genera.</title>
        <authorList>
            <person name="Goeker M."/>
        </authorList>
    </citation>
    <scope>NUCLEOTIDE SEQUENCE [LARGE SCALE GENOMIC DNA]</scope>
    <source>
        <strain evidence="2 3">DSM 23514</strain>
    </source>
</reference>
<dbReference type="Proteomes" id="UP000245667">
    <property type="component" value="Unassembled WGS sequence"/>
</dbReference>
<evidence type="ECO:0008006" key="5">
    <source>
        <dbReference type="Google" id="ProtNLM"/>
    </source>
</evidence>
<evidence type="ECO:0000313" key="2">
    <source>
        <dbReference type="EMBL" id="PWK24557.1"/>
    </source>
</evidence>
<gene>
    <name evidence="1" type="ORF">HZY62_00260</name>
    <name evidence="2" type="ORF">LX92_00921</name>
</gene>